<keyword evidence="1" id="KW-0175">Coiled coil</keyword>
<reference evidence="2" key="2">
    <citation type="submission" date="2021-04" db="EMBL/GenBank/DDBJ databases">
        <authorList>
            <person name="Gilroy R."/>
        </authorList>
    </citation>
    <scope>NUCLEOTIDE SEQUENCE</scope>
    <source>
        <strain evidence="2">CHK193-4272</strain>
    </source>
</reference>
<dbReference type="InterPro" id="IPR010861">
    <property type="entry name" value="DUF1492"/>
</dbReference>
<proteinExistence type="predicted"/>
<dbReference type="AlphaFoldDB" id="A0A9D1PH20"/>
<feature type="coiled-coil region" evidence="1">
    <location>
        <begin position="9"/>
        <end position="36"/>
    </location>
</feature>
<name>A0A9D1PH20_9FIRM</name>
<sequence>MTKKELSELYWLNREIEEEQRKLDELKVAATDCTAKITGLPHVSGTHDKIGDLSILIAEQKDLIELKVRQSVIEYNRLNRYITSVSDAQMRTILSLRYVNGLSWQQVADNIGGGNTADGIRKKHDRFLKLSVLSTKDVV</sequence>
<comment type="caution">
    <text evidence="2">The sequence shown here is derived from an EMBL/GenBank/DDBJ whole genome shotgun (WGS) entry which is preliminary data.</text>
</comment>
<dbReference type="Pfam" id="PF07374">
    <property type="entry name" value="DUF1492"/>
    <property type="match status" value="1"/>
</dbReference>
<protein>
    <submittedName>
        <fullName evidence="2">DUF1492 domain-containing protein</fullName>
    </submittedName>
</protein>
<evidence type="ECO:0000313" key="2">
    <source>
        <dbReference type="EMBL" id="HIV61389.1"/>
    </source>
</evidence>
<dbReference type="Proteomes" id="UP000886808">
    <property type="component" value="Unassembled WGS sequence"/>
</dbReference>
<evidence type="ECO:0000313" key="3">
    <source>
        <dbReference type="Proteomes" id="UP000886808"/>
    </source>
</evidence>
<dbReference type="EMBL" id="DXIE01000007">
    <property type="protein sequence ID" value="HIV61389.1"/>
    <property type="molecule type" value="Genomic_DNA"/>
</dbReference>
<organism evidence="2 3">
    <name type="scientific">Candidatus Butyricicoccus avistercoris</name>
    <dbReference type="NCBI Taxonomy" id="2838518"/>
    <lineage>
        <taxon>Bacteria</taxon>
        <taxon>Bacillati</taxon>
        <taxon>Bacillota</taxon>
        <taxon>Clostridia</taxon>
        <taxon>Eubacteriales</taxon>
        <taxon>Butyricicoccaceae</taxon>
        <taxon>Butyricicoccus</taxon>
    </lineage>
</organism>
<evidence type="ECO:0000256" key="1">
    <source>
        <dbReference type="SAM" id="Coils"/>
    </source>
</evidence>
<reference evidence="2" key="1">
    <citation type="journal article" date="2021" name="PeerJ">
        <title>Extensive microbial diversity within the chicken gut microbiome revealed by metagenomics and culture.</title>
        <authorList>
            <person name="Gilroy R."/>
            <person name="Ravi A."/>
            <person name="Getino M."/>
            <person name="Pursley I."/>
            <person name="Horton D.L."/>
            <person name="Alikhan N.F."/>
            <person name="Baker D."/>
            <person name="Gharbi K."/>
            <person name="Hall N."/>
            <person name="Watson M."/>
            <person name="Adriaenssens E.M."/>
            <person name="Foster-Nyarko E."/>
            <person name="Jarju S."/>
            <person name="Secka A."/>
            <person name="Antonio M."/>
            <person name="Oren A."/>
            <person name="Chaudhuri R.R."/>
            <person name="La Ragione R."/>
            <person name="Hildebrand F."/>
            <person name="Pallen M.J."/>
        </authorList>
    </citation>
    <scope>NUCLEOTIDE SEQUENCE</scope>
    <source>
        <strain evidence="2">CHK193-4272</strain>
    </source>
</reference>
<gene>
    <name evidence="2" type="ORF">H9746_00830</name>
</gene>
<accession>A0A9D1PH20</accession>